<evidence type="ECO:0000313" key="1">
    <source>
        <dbReference type="EMBL" id="KKZ10922.1"/>
    </source>
</evidence>
<dbReference type="Proteomes" id="UP000035067">
    <property type="component" value="Unassembled WGS sequence"/>
</dbReference>
<accession>A0A0G2HJF2</accession>
<name>A0A0G2HJF2_9SYNE</name>
<organism evidence="1 2">
    <name type="scientific">Candidatus Synechococcus spongiarum SP3</name>
    <dbReference type="NCBI Taxonomy" id="1604020"/>
    <lineage>
        <taxon>Bacteria</taxon>
        <taxon>Bacillati</taxon>
        <taxon>Cyanobacteriota</taxon>
        <taxon>Cyanophyceae</taxon>
        <taxon>Synechococcales</taxon>
        <taxon>Synechococcaceae</taxon>
        <taxon>Synechococcus</taxon>
    </lineage>
</organism>
<comment type="caution">
    <text evidence="1">The sequence shown here is derived from an EMBL/GenBank/DDBJ whole genome shotgun (WGS) entry which is preliminary data.</text>
</comment>
<reference evidence="1 2" key="1">
    <citation type="submission" date="2015-01" db="EMBL/GenBank/DDBJ databases">
        <title>Lifestyle Evolution in Cyanobacterial Symbionts of Sponges.</title>
        <authorList>
            <person name="Burgsdorf I."/>
            <person name="Slaby B.M."/>
            <person name="Handley K.M."/>
            <person name="Haber M."/>
            <person name="Blom J."/>
            <person name="Marshall C.W."/>
            <person name="Gilbert J.A."/>
            <person name="Hentschel U."/>
            <person name="Steindler L."/>
        </authorList>
    </citation>
    <scope>NUCLEOTIDE SEQUENCE [LARGE SCALE GENOMIC DNA]</scope>
    <source>
        <strain evidence="1">SP3</strain>
    </source>
</reference>
<sequence>MDPSRQLYDIIRQDRQLTASLYRQALNDPGGTVKRLVALAAERGLSVSAEDVRRFVAELEDPGSRRWLDKARGGL</sequence>
<dbReference type="PATRIC" id="fig|1604020.3.peg.1987"/>
<evidence type="ECO:0000313" key="2">
    <source>
        <dbReference type="Proteomes" id="UP000035067"/>
    </source>
</evidence>
<gene>
    <name evidence="1" type="ORF">TE42_09165</name>
</gene>
<proteinExistence type="predicted"/>
<dbReference type="AlphaFoldDB" id="A0A0G2HJF2"/>
<protein>
    <recommendedName>
        <fullName evidence="3">Nif11 domain-containing protein</fullName>
    </recommendedName>
</protein>
<dbReference type="EMBL" id="JXQG01000071">
    <property type="protein sequence ID" value="KKZ10922.1"/>
    <property type="molecule type" value="Genomic_DNA"/>
</dbReference>
<evidence type="ECO:0008006" key="3">
    <source>
        <dbReference type="Google" id="ProtNLM"/>
    </source>
</evidence>